<sequence>MSQKREKNVEESLTKREFVPKGETERLRDLIPLLELITGDKVAPSEYYYHLMKNATELDPFAEYIECRFQGAMDISMFLRVSCDLENAQAIHILIGLGGMDTDNPFGGYAVEIFLPDWFYKTENAAINNTGGISITIPKKKGKSIQTFPHLFSLCRSW</sequence>
<proteinExistence type="predicted"/>
<comment type="caution">
    <text evidence="1">The sequence shown here is derived from an EMBL/GenBank/DDBJ whole genome shotgun (WGS) entry which is preliminary data.</text>
</comment>
<gene>
    <name evidence="1" type="ORF">Tci_040330</name>
</gene>
<accession>A0A6L2M6V1</accession>
<name>A0A6L2M6V1_TANCI</name>
<evidence type="ECO:0000313" key="1">
    <source>
        <dbReference type="EMBL" id="GEU68352.1"/>
    </source>
</evidence>
<reference evidence="1" key="1">
    <citation type="journal article" date="2019" name="Sci. Rep.">
        <title>Draft genome of Tanacetum cinerariifolium, the natural source of mosquito coil.</title>
        <authorList>
            <person name="Yamashiro T."/>
            <person name="Shiraishi A."/>
            <person name="Satake H."/>
            <person name="Nakayama K."/>
        </authorList>
    </citation>
    <scope>NUCLEOTIDE SEQUENCE</scope>
</reference>
<protein>
    <submittedName>
        <fullName evidence="1">Uncharacterized protein</fullName>
    </submittedName>
</protein>
<organism evidence="1">
    <name type="scientific">Tanacetum cinerariifolium</name>
    <name type="common">Dalmatian daisy</name>
    <name type="synonym">Chrysanthemum cinerariifolium</name>
    <dbReference type="NCBI Taxonomy" id="118510"/>
    <lineage>
        <taxon>Eukaryota</taxon>
        <taxon>Viridiplantae</taxon>
        <taxon>Streptophyta</taxon>
        <taxon>Embryophyta</taxon>
        <taxon>Tracheophyta</taxon>
        <taxon>Spermatophyta</taxon>
        <taxon>Magnoliopsida</taxon>
        <taxon>eudicotyledons</taxon>
        <taxon>Gunneridae</taxon>
        <taxon>Pentapetalae</taxon>
        <taxon>asterids</taxon>
        <taxon>campanulids</taxon>
        <taxon>Asterales</taxon>
        <taxon>Asteraceae</taxon>
        <taxon>Asteroideae</taxon>
        <taxon>Anthemideae</taxon>
        <taxon>Anthemidinae</taxon>
        <taxon>Tanacetum</taxon>
    </lineage>
</organism>
<dbReference type="EMBL" id="BKCJ010005733">
    <property type="protein sequence ID" value="GEU68352.1"/>
    <property type="molecule type" value="Genomic_DNA"/>
</dbReference>
<dbReference type="AlphaFoldDB" id="A0A6L2M6V1"/>